<dbReference type="Gene3D" id="3.10.620.30">
    <property type="match status" value="1"/>
</dbReference>
<feature type="domain" description="DUF3857" evidence="3">
    <location>
        <begin position="51"/>
        <end position="216"/>
    </location>
</feature>
<dbReference type="RefSeq" id="WP_341427425.1">
    <property type="nucleotide sequence ID" value="NZ_JBBUTG010000013.1"/>
</dbReference>
<evidence type="ECO:0000259" key="2">
    <source>
        <dbReference type="Pfam" id="PF01841"/>
    </source>
</evidence>
<comment type="caution">
    <text evidence="4">The sequence shown here is derived from an EMBL/GenBank/DDBJ whole genome shotgun (WGS) entry which is preliminary data.</text>
</comment>
<reference evidence="4 5" key="1">
    <citation type="submission" date="2024-04" db="EMBL/GenBank/DDBJ databases">
        <title>Novel species of the genus Ideonella isolated from streams.</title>
        <authorList>
            <person name="Lu H."/>
        </authorList>
    </citation>
    <scope>NUCLEOTIDE SEQUENCE [LARGE SCALE GENOMIC DNA]</scope>
    <source>
        <strain evidence="4 5">DXS29W</strain>
    </source>
</reference>
<dbReference type="SUPFAM" id="SSF54001">
    <property type="entry name" value="Cysteine proteinases"/>
    <property type="match status" value="1"/>
</dbReference>
<protein>
    <submittedName>
        <fullName evidence="4">DUF3857 and transglutaminase domain-containing protein</fullName>
    </submittedName>
</protein>
<keyword evidence="5" id="KW-1185">Reference proteome</keyword>
<keyword evidence="1" id="KW-0732">Signal</keyword>
<feature type="domain" description="Transglutaminase-like" evidence="2">
    <location>
        <begin position="264"/>
        <end position="338"/>
    </location>
</feature>
<dbReference type="Gene3D" id="2.60.120.1130">
    <property type="match status" value="1"/>
</dbReference>
<dbReference type="Proteomes" id="UP001371218">
    <property type="component" value="Unassembled WGS sequence"/>
</dbReference>
<accession>A0ABU9BTE1</accession>
<feature type="chain" id="PRO_5047221305" evidence="1">
    <location>
        <begin position="24"/>
        <end position="627"/>
    </location>
</feature>
<dbReference type="InterPro" id="IPR024618">
    <property type="entry name" value="DUF3857"/>
</dbReference>
<dbReference type="Gene3D" id="2.60.40.3140">
    <property type="match status" value="1"/>
</dbReference>
<evidence type="ECO:0000259" key="3">
    <source>
        <dbReference type="Pfam" id="PF12969"/>
    </source>
</evidence>
<feature type="signal peptide" evidence="1">
    <location>
        <begin position="1"/>
        <end position="23"/>
    </location>
</feature>
<proteinExistence type="predicted"/>
<sequence>MKKTWRALLLPLASSWMLAPAFAKSETPEPLQEIPLRFGHYHVDYVVNDDVTSTETRSWSATVLKPQALEWMKQASVSYSTSVQKAEVIEAYTRKTDGRRIDVPKDNYQLNISKGRESGGPAFSDRSSMSVVFPDVAVGDTVVFTYRLTQSEAIFPRHFDAGQTFSTQTAYDDVKVTVDYPASLPVRFEGRQMPQSERESGARRTVQWTWSNPKPVRNLRTDFSVIDPDQMIGFDFSTFPDYATIARAYGERATPKAAVTDRVKQLAAEIVGDRQAPADQARALYEWVATKITYGGNCVGVGTVVPRDLDVVVDNRMGDCKDHATLLQALLAARGIPSVQALVNAGSVYTLPRIPRVSAINHVINYIPSLNLYVDSTSETTPFGHLPPSLRGKPVLLVDAKAGEPPRLPVPSVASEQRSISKLKLGDDGSLSGTVEAHYLGDTAIRMRQWARELTPETRQDMVKEMLRSMGINGNGRVEMDDATDLTDRFRLKLVIDKAEKFVRFPGSGAFYLTPLVGGQVVSTTAEPDTGEPIEHPGTCTSGRVIEEYTIELPRRMKVVSLPDKAKLSNSVQRYEASYQLKGQVLQARRVFEDRTSTAVCSPALLKEYRTLGNAVYENLKLQVLYK</sequence>
<dbReference type="InterPro" id="IPR002931">
    <property type="entry name" value="Transglutaminase-like"/>
</dbReference>
<dbReference type="Pfam" id="PF01841">
    <property type="entry name" value="Transglut_core"/>
    <property type="match status" value="1"/>
</dbReference>
<evidence type="ECO:0000256" key="1">
    <source>
        <dbReference type="SAM" id="SignalP"/>
    </source>
</evidence>
<organism evidence="4 5">
    <name type="scientific">Ideonella lacteola</name>
    <dbReference type="NCBI Taxonomy" id="2984193"/>
    <lineage>
        <taxon>Bacteria</taxon>
        <taxon>Pseudomonadati</taxon>
        <taxon>Pseudomonadota</taxon>
        <taxon>Betaproteobacteria</taxon>
        <taxon>Burkholderiales</taxon>
        <taxon>Sphaerotilaceae</taxon>
        <taxon>Ideonella</taxon>
    </lineage>
</organism>
<name>A0ABU9BTE1_9BURK</name>
<gene>
    <name evidence="4" type="ORF">AACH06_19450</name>
</gene>
<dbReference type="EMBL" id="JBBUTG010000013">
    <property type="protein sequence ID" value="MEK8033004.1"/>
    <property type="molecule type" value="Genomic_DNA"/>
</dbReference>
<dbReference type="InterPro" id="IPR038765">
    <property type="entry name" value="Papain-like_cys_pep_sf"/>
</dbReference>
<evidence type="ECO:0000313" key="5">
    <source>
        <dbReference type="Proteomes" id="UP001371218"/>
    </source>
</evidence>
<evidence type="ECO:0000313" key="4">
    <source>
        <dbReference type="EMBL" id="MEK8033004.1"/>
    </source>
</evidence>
<dbReference type="Pfam" id="PF12969">
    <property type="entry name" value="DUF3857"/>
    <property type="match status" value="1"/>
</dbReference>